<name>A0A9P6KXX5_9MICR</name>
<dbReference type="Proteomes" id="UP000740883">
    <property type="component" value="Unassembled WGS sequence"/>
</dbReference>
<evidence type="ECO:0000313" key="1">
    <source>
        <dbReference type="EMBL" id="KAF9762102.1"/>
    </source>
</evidence>
<dbReference type="OrthoDB" id="2192049at2759"/>
<keyword evidence="2" id="KW-1185">Reference proteome</keyword>
<organism evidence="1 2">
    <name type="scientific">Nosema granulosis</name>
    <dbReference type="NCBI Taxonomy" id="83296"/>
    <lineage>
        <taxon>Eukaryota</taxon>
        <taxon>Fungi</taxon>
        <taxon>Fungi incertae sedis</taxon>
        <taxon>Microsporidia</taxon>
        <taxon>Nosematidae</taxon>
        <taxon>Nosema</taxon>
    </lineage>
</organism>
<protein>
    <submittedName>
        <fullName evidence="1">Uncharacterized protein</fullName>
    </submittedName>
</protein>
<evidence type="ECO:0000313" key="2">
    <source>
        <dbReference type="Proteomes" id="UP000740883"/>
    </source>
</evidence>
<proteinExistence type="predicted"/>
<accession>A0A9P6KXX5</accession>
<reference evidence="1 2" key="1">
    <citation type="journal article" date="2020" name="Genome Biol. Evol.">
        <title>Comparative genomics of strictly vertically transmitted, feminizing microsporidia endosymbionts of amphipod crustaceans.</title>
        <authorList>
            <person name="Cormier A."/>
            <person name="Chebbi M.A."/>
            <person name="Giraud I."/>
            <person name="Wattier R."/>
            <person name="Teixeira M."/>
            <person name="Gilbert C."/>
            <person name="Rigaud T."/>
            <person name="Cordaux R."/>
        </authorList>
    </citation>
    <scope>NUCLEOTIDE SEQUENCE [LARGE SCALE GENOMIC DNA]</scope>
    <source>
        <strain evidence="1 2">Ou3-Ou53</strain>
    </source>
</reference>
<dbReference type="AlphaFoldDB" id="A0A9P6KXX5"/>
<gene>
    <name evidence="1" type="ORF">NGRA_2217</name>
</gene>
<sequence length="103" mass="12190">MDNELYKLPSNTFIWNFRTNIHKNQRQNTRMLHVDTTFKIGGEGVEIQIDETAIFNIKIIINPSSIYDSYPNIQWLIGGIESNKRKNFFLELIPNRKLQLFMT</sequence>
<dbReference type="EMBL" id="SBJO01000211">
    <property type="protein sequence ID" value="KAF9762102.1"/>
    <property type="molecule type" value="Genomic_DNA"/>
</dbReference>
<comment type="caution">
    <text evidence="1">The sequence shown here is derived from an EMBL/GenBank/DDBJ whole genome shotgun (WGS) entry which is preliminary data.</text>
</comment>